<comment type="caution">
    <text evidence="2">The sequence shown here is derived from an EMBL/GenBank/DDBJ whole genome shotgun (WGS) entry which is preliminary data.</text>
</comment>
<gene>
    <name evidence="2" type="ORF">FYJ83_05585</name>
</gene>
<evidence type="ECO:0000313" key="3">
    <source>
        <dbReference type="Proteomes" id="UP000469523"/>
    </source>
</evidence>
<feature type="signal peptide" evidence="1">
    <location>
        <begin position="1"/>
        <end position="26"/>
    </location>
</feature>
<keyword evidence="3" id="KW-1185">Reference proteome</keyword>
<dbReference type="EMBL" id="VUNQ01000009">
    <property type="protein sequence ID" value="MSU00935.1"/>
    <property type="molecule type" value="Genomic_DNA"/>
</dbReference>
<proteinExistence type="predicted"/>
<evidence type="ECO:0000256" key="1">
    <source>
        <dbReference type="SAM" id="SignalP"/>
    </source>
</evidence>
<dbReference type="AlphaFoldDB" id="A0A6N7XWS5"/>
<feature type="chain" id="PRO_5026952495" evidence="1">
    <location>
        <begin position="27"/>
        <end position="223"/>
    </location>
</feature>
<keyword evidence="1" id="KW-0732">Signal</keyword>
<sequence>MYNFKRSTSFILVCIILLSNSFISHASSEKIESHNTQRILKIIEDNNMEIVEDAHNIPEDTIVFDTVEEFEEFIENFNKLKEEVKITIEDNNILTESYNQELNYTLYNVREQTASVTIELPFPQPNLIHRVWFDHYSSGSFYACERYNDGELYLSGFAPATTLSRPSSDGSVRNGTLFVTGRGTLDTNLLVGGLLTVKKDPFRTSFRVEPNLKVTDPRIVWEK</sequence>
<protein>
    <submittedName>
        <fullName evidence="2">Uncharacterized protein</fullName>
    </submittedName>
</protein>
<organism evidence="2 3">
    <name type="scientific">Tissierella pigra</name>
    <dbReference type="NCBI Taxonomy" id="2607614"/>
    <lineage>
        <taxon>Bacteria</taxon>
        <taxon>Bacillati</taxon>
        <taxon>Bacillota</taxon>
        <taxon>Tissierellia</taxon>
        <taxon>Tissierellales</taxon>
        <taxon>Tissierellaceae</taxon>
        <taxon>Tissierella</taxon>
    </lineage>
</organism>
<name>A0A6N7XWS5_9FIRM</name>
<dbReference type="RefSeq" id="WP_154439358.1">
    <property type="nucleotide sequence ID" value="NZ_VUNQ01000009.1"/>
</dbReference>
<reference evidence="2 3" key="1">
    <citation type="submission" date="2019-09" db="EMBL/GenBank/DDBJ databases">
        <title>In-depth cultivation of the pig gut microbiome towards novel bacterial diversity and tailored functional studies.</title>
        <authorList>
            <person name="Wylensek D."/>
            <person name="Hitch T.C.A."/>
            <person name="Clavel T."/>
        </authorList>
    </citation>
    <scope>NUCLEOTIDE SEQUENCE [LARGE SCALE GENOMIC DNA]</scope>
    <source>
        <strain evidence="2 3">WCA3-693-APC-4?</strain>
    </source>
</reference>
<dbReference type="Proteomes" id="UP000469523">
    <property type="component" value="Unassembled WGS sequence"/>
</dbReference>
<evidence type="ECO:0000313" key="2">
    <source>
        <dbReference type="EMBL" id="MSU00935.1"/>
    </source>
</evidence>
<accession>A0A6N7XWS5</accession>